<dbReference type="GO" id="GO:0016787">
    <property type="term" value="F:hydrolase activity"/>
    <property type="evidence" value="ECO:0007669"/>
    <property type="project" value="UniProtKB-KW"/>
</dbReference>
<proteinExistence type="predicted"/>
<dbReference type="InterPro" id="IPR015797">
    <property type="entry name" value="NUDIX_hydrolase-like_dom_sf"/>
</dbReference>
<dbReference type="Proteomes" id="UP000011873">
    <property type="component" value="Unassembled WGS sequence"/>
</dbReference>
<organism evidence="4 5">
    <name type="scientific">Leptospira borgpetersenii serovar Hardjo-bovis str. Sponselee</name>
    <dbReference type="NCBI Taxonomy" id="1303729"/>
    <lineage>
        <taxon>Bacteria</taxon>
        <taxon>Pseudomonadati</taxon>
        <taxon>Spirochaetota</taxon>
        <taxon>Spirochaetia</taxon>
        <taxon>Leptospirales</taxon>
        <taxon>Leptospiraceae</taxon>
        <taxon>Leptospira</taxon>
    </lineage>
</organism>
<evidence type="ECO:0000256" key="1">
    <source>
        <dbReference type="ARBA" id="ARBA00001946"/>
    </source>
</evidence>
<dbReference type="PRINTS" id="PR00502">
    <property type="entry name" value="NUDIXFAMILY"/>
</dbReference>
<name>M6BFL7_LEPBO</name>
<dbReference type="SUPFAM" id="SSF55811">
    <property type="entry name" value="Nudix"/>
    <property type="match status" value="1"/>
</dbReference>
<accession>M6BFL7</accession>
<dbReference type="InterPro" id="IPR000086">
    <property type="entry name" value="NUDIX_hydrolase_dom"/>
</dbReference>
<dbReference type="PROSITE" id="PS51462">
    <property type="entry name" value="NUDIX"/>
    <property type="match status" value="1"/>
</dbReference>
<evidence type="ECO:0000313" key="4">
    <source>
        <dbReference type="EMBL" id="EMJ78334.1"/>
    </source>
</evidence>
<keyword evidence="2" id="KW-0378">Hydrolase</keyword>
<dbReference type="PANTHER" id="PTHR43046:SF14">
    <property type="entry name" value="MUTT_NUDIX FAMILY PROTEIN"/>
    <property type="match status" value="1"/>
</dbReference>
<dbReference type="EMBL" id="ANMU01000159">
    <property type="protein sequence ID" value="EMJ78334.1"/>
    <property type="molecule type" value="Genomic_DNA"/>
</dbReference>
<gene>
    <name evidence="4" type="ORF">LEP1GSC016_2495</name>
</gene>
<protein>
    <submittedName>
        <fullName evidence="4">NUDIX domain protein</fullName>
    </submittedName>
</protein>
<dbReference type="AlphaFoldDB" id="M6BFL7"/>
<dbReference type="Pfam" id="PF00293">
    <property type="entry name" value="NUDIX"/>
    <property type="match status" value="1"/>
</dbReference>
<comment type="caution">
    <text evidence="4">The sequence shown here is derived from an EMBL/GenBank/DDBJ whole genome shotgun (WGS) entry which is preliminary data.</text>
</comment>
<evidence type="ECO:0000256" key="2">
    <source>
        <dbReference type="ARBA" id="ARBA00022801"/>
    </source>
</evidence>
<dbReference type="PATRIC" id="fig|1218567.3.peg.3871"/>
<dbReference type="Gene3D" id="3.90.79.10">
    <property type="entry name" value="Nucleoside Triphosphate Pyrophosphohydrolase"/>
    <property type="match status" value="1"/>
</dbReference>
<reference evidence="4 5" key="1">
    <citation type="submission" date="2013-01" db="EMBL/GenBank/DDBJ databases">
        <authorList>
            <person name="Harkins D.M."/>
            <person name="Durkin A.S."/>
            <person name="Brinkac L.M."/>
            <person name="Haft D.H."/>
            <person name="Selengut J.D."/>
            <person name="Sanka R."/>
            <person name="DePew J."/>
            <person name="Purushe J."/>
            <person name="Galloway R.L."/>
            <person name="Vinetz J.M."/>
            <person name="Sutton G.G."/>
            <person name="Nierman W.C."/>
            <person name="Fouts D.E."/>
        </authorList>
    </citation>
    <scope>NUCLEOTIDE SEQUENCE [LARGE SCALE GENOMIC DNA]</scope>
    <source>
        <strain evidence="4 5">Sponselee CDC</strain>
    </source>
</reference>
<comment type="cofactor">
    <cofactor evidence="1">
        <name>Mg(2+)</name>
        <dbReference type="ChEBI" id="CHEBI:18420"/>
    </cofactor>
</comment>
<evidence type="ECO:0000313" key="5">
    <source>
        <dbReference type="Proteomes" id="UP000011873"/>
    </source>
</evidence>
<dbReference type="PANTHER" id="PTHR43046">
    <property type="entry name" value="GDP-MANNOSE MANNOSYL HYDROLASE"/>
    <property type="match status" value="1"/>
</dbReference>
<evidence type="ECO:0000259" key="3">
    <source>
        <dbReference type="PROSITE" id="PS51462"/>
    </source>
</evidence>
<dbReference type="InterPro" id="IPR020476">
    <property type="entry name" value="Nudix_hydrolase"/>
</dbReference>
<sequence>MKEACSIDVGATASVWAGEIHENFSPLSTPLKVKEFRRFRYWWIVCDVVLGRRCFFPTLNLVPFLSKTCLSKSRFIGSKDDNLNRMDFFFKNKGMRVRVAALIENSQHEILLIQQKKKDSYYWLLPGGGIEFGESAENALKRELKEELSLEMKSASFLLLNESIEPGGKRHLIQLVFLVNVKKEVPELNLNERAITGFGYFSPAAIREMDLRPDIKFFLLEGDFKSAPFIKSTWVSEKK</sequence>
<feature type="domain" description="Nudix hydrolase" evidence="3">
    <location>
        <begin position="94"/>
        <end position="223"/>
    </location>
</feature>